<keyword evidence="6" id="KW-0863">Zinc-finger</keyword>
<comment type="function">
    <text evidence="9">Component of the ESCRT-II complex (endosomal sorting complex required for transport II), which is required for multivesicular body (MVB) formation and sorting of endosomal cargo proteins into MVBs.</text>
</comment>
<protein>
    <recommendedName>
        <fullName evidence="2 9">Vacuolar protein-sorting-associated protein 36</fullName>
    </recommendedName>
    <alternativeName>
        <fullName evidence="9">ESCRT-II complex subunit VPS36</fullName>
    </alternativeName>
</protein>
<dbReference type="PANTHER" id="PTHR13128:SF12">
    <property type="entry name" value="VACUOLAR PROTEIN-SORTING-ASSOCIATED PROTEIN 36"/>
    <property type="match status" value="1"/>
</dbReference>
<dbReference type="InterPro" id="IPR040608">
    <property type="entry name" value="Snf8/Vps36"/>
</dbReference>
<feature type="compositionally biased region" description="Low complexity" evidence="10">
    <location>
        <begin position="162"/>
        <end position="191"/>
    </location>
</feature>
<dbReference type="Gene3D" id="1.10.10.10">
    <property type="entry name" value="Winged helix-like DNA-binding domain superfamily/Winged helix DNA-binding domain"/>
    <property type="match status" value="1"/>
</dbReference>
<dbReference type="GO" id="GO:0032266">
    <property type="term" value="F:phosphatidylinositol-3-phosphate binding"/>
    <property type="evidence" value="ECO:0007669"/>
    <property type="project" value="UniProtKB-UniRule"/>
</dbReference>
<dbReference type="VEuPathDB" id="FungiDB:VP01_3158g1"/>
<dbReference type="EMBL" id="LAVV01008122">
    <property type="protein sequence ID" value="KNZ53715.1"/>
    <property type="molecule type" value="Genomic_DNA"/>
</dbReference>
<keyword evidence="13" id="KW-1185">Reference proteome</keyword>
<dbReference type="SUPFAM" id="SSF50729">
    <property type="entry name" value="PH domain-like"/>
    <property type="match status" value="2"/>
</dbReference>
<evidence type="ECO:0000256" key="2">
    <source>
        <dbReference type="ARBA" id="ARBA00017953"/>
    </source>
</evidence>
<dbReference type="SMART" id="SM00547">
    <property type="entry name" value="ZnF_RBZ"/>
    <property type="match status" value="2"/>
</dbReference>
<keyword evidence="4 9" id="KW-0963">Cytoplasm</keyword>
<dbReference type="OrthoDB" id="271448at2759"/>
<keyword evidence="7" id="KW-0862">Zinc</keyword>
<dbReference type="GO" id="GO:0043130">
    <property type="term" value="F:ubiquitin binding"/>
    <property type="evidence" value="ECO:0007669"/>
    <property type="project" value="UniProtKB-UniRule"/>
</dbReference>
<evidence type="ECO:0000313" key="13">
    <source>
        <dbReference type="Proteomes" id="UP000037035"/>
    </source>
</evidence>
<dbReference type="PANTHER" id="PTHR13128">
    <property type="entry name" value="VACUOLAR PROTEIN-SORTING-ASSOCIATED PROTEIN 36"/>
    <property type="match status" value="1"/>
</dbReference>
<keyword evidence="3 9" id="KW-0813">Transport</keyword>
<dbReference type="InterPro" id="IPR001876">
    <property type="entry name" value="Znf_RanBP2"/>
</dbReference>
<dbReference type="SUPFAM" id="SSF46785">
    <property type="entry name" value="Winged helix' DNA-binding domain"/>
    <property type="match status" value="1"/>
</dbReference>
<keyword evidence="8 9" id="KW-0653">Protein transport</keyword>
<organism evidence="12 13">
    <name type="scientific">Puccinia sorghi</name>
    <dbReference type="NCBI Taxonomy" id="27349"/>
    <lineage>
        <taxon>Eukaryota</taxon>
        <taxon>Fungi</taxon>
        <taxon>Dikarya</taxon>
        <taxon>Basidiomycota</taxon>
        <taxon>Pucciniomycotina</taxon>
        <taxon>Pucciniomycetes</taxon>
        <taxon>Pucciniales</taxon>
        <taxon>Pucciniaceae</taxon>
        <taxon>Puccinia</taxon>
    </lineage>
</organism>
<comment type="similarity">
    <text evidence="1 9">Belongs to the VPS36 family.</text>
</comment>
<evidence type="ECO:0000259" key="11">
    <source>
        <dbReference type="PROSITE" id="PS51495"/>
    </source>
</evidence>
<dbReference type="InterPro" id="IPR037855">
    <property type="entry name" value="Vps36"/>
</dbReference>
<dbReference type="Gene3D" id="6.10.140.260">
    <property type="match status" value="1"/>
</dbReference>
<feature type="compositionally biased region" description="Polar residues" evidence="10">
    <location>
        <begin position="192"/>
        <end position="216"/>
    </location>
</feature>
<evidence type="ECO:0000256" key="3">
    <source>
        <dbReference type="ARBA" id="ARBA00022448"/>
    </source>
</evidence>
<evidence type="ECO:0000256" key="1">
    <source>
        <dbReference type="ARBA" id="ARBA00009697"/>
    </source>
</evidence>
<evidence type="ECO:0000256" key="7">
    <source>
        <dbReference type="ARBA" id="ARBA00022833"/>
    </source>
</evidence>
<name>A0A0L6V0P8_9BASI</name>
<dbReference type="GO" id="GO:0008270">
    <property type="term" value="F:zinc ion binding"/>
    <property type="evidence" value="ECO:0007669"/>
    <property type="project" value="UniProtKB-KW"/>
</dbReference>
<feature type="region of interest" description="Disordered" evidence="10">
    <location>
        <begin position="162"/>
        <end position="217"/>
    </location>
</feature>
<dbReference type="FunFam" id="1.10.10.10:FF:000416">
    <property type="entry name" value="Vacuolar protein-sorting-associated protein 36"/>
    <property type="match status" value="1"/>
</dbReference>
<feature type="region of interest" description="Disordered" evidence="10">
    <location>
        <begin position="269"/>
        <end position="296"/>
    </location>
</feature>
<evidence type="ECO:0000313" key="12">
    <source>
        <dbReference type="EMBL" id="KNZ53715.1"/>
    </source>
</evidence>
<dbReference type="Pfam" id="PF11605">
    <property type="entry name" value="Vps36_ESCRT-II"/>
    <property type="match status" value="1"/>
</dbReference>
<dbReference type="InterPro" id="IPR011993">
    <property type="entry name" value="PH-like_dom_sf"/>
</dbReference>
<gene>
    <name evidence="12" type="ORF">VP01_3158g1</name>
</gene>
<comment type="caution">
    <text evidence="12">The sequence shown here is derived from an EMBL/GenBank/DDBJ whole genome shotgun (WGS) entry which is preliminary data.</text>
</comment>
<keyword evidence="5" id="KW-0479">Metal-binding</keyword>
<dbReference type="GO" id="GO:0031902">
    <property type="term" value="C:late endosome membrane"/>
    <property type="evidence" value="ECO:0007669"/>
    <property type="project" value="UniProtKB-UniRule"/>
</dbReference>
<evidence type="ECO:0000256" key="4">
    <source>
        <dbReference type="ARBA" id="ARBA00022490"/>
    </source>
</evidence>
<dbReference type="InterPro" id="IPR036390">
    <property type="entry name" value="WH_DNA-bd_sf"/>
</dbReference>
<dbReference type="Gene3D" id="2.30.29.30">
    <property type="entry name" value="Pleckstrin-homology domain (PH domain)/Phosphotyrosine-binding domain (PTB)"/>
    <property type="match status" value="2"/>
</dbReference>
<dbReference type="STRING" id="27349.A0A0L6V0P8"/>
<dbReference type="GO" id="GO:0043328">
    <property type="term" value="P:protein transport to vacuole involved in ubiquitin-dependent protein catabolic process via the multivesicular body sorting pathway"/>
    <property type="evidence" value="ECO:0007669"/>
    <property type="project" value="UniProtKB-UniRule"/>
</dbReference>
<evidence type="ECO:0000256" key="8">
    <source>
        <dbReference type="ARBA" id="ARBA00022927"/>
    </source>
</evidence>
<evidence type="ECO:0000256" key="5">
    <source>
        <dbReference type="ARBA" id="ARBA00022723"/>
    </source>
</evidence>
<keyword evidence="9" id="KW-0967">Endosome</keyword>
<comment type="subunit">
    <text evidence="9">Component of the endosomal sorting complex required for transport II (ESCRT-II).</text>
</comment>
<sequence>MNRLRPIDTTNQTINAQLFLNETILESQAGIGIYDGKNKDDRYQDGTLYLTSHRLIYVDRENPHRHSCFLDISLIRQTEYWIGFLKSSPKITLLLGIRRSSFDPNPQVPTSIGDRLKFPTDHNDILNHPAASHWTCHVCGFSNPPDLQCGLCGVPRDFSSSTKTQSASNSRPPSSLRDLSSLSVHSQSLPSHTKSLSNLRGTSSHGDNSESFSSPTDELPRIQQVENKEISCPSCTFLNHPSMARCEICDSVLGTIHLETLALNGPSSEYNLPDNSQGNLQHSRATTPAPPSSFPEDSYIRLSFRKGGDKTFYMSLKKALQSKSWNTTGLKHGLEFTKPSGSLEHESSQKDPQNVLRPIGIDRILKTMDSQHQAHRNELTEGLQDLQALMAKAKEMVQLSQSLNARLTSLESNPKNSDDAESPEQKAGLIRSSLVKLGLPTPAVTSDMTSSDQAYFQELAKELGGLLTRTMGGESGIMFHGLRDLAVGIRPLDEIWCIWNRARGICKLSLYENHTLVSPADMLSACYHLPEYTVPEIQLRTFKSGLRVLHTPYFSEQEFENRLVRKLRNTIDDDGQGEDVQVACGTEHDGCTKLPRMSTLEIAQAERLSVNLTTELIESIEQTSSDHFHLSAASNHCPIVRDFDPQTGLTFWFENRISDFRWEDLNSP</sequence>
<reference evidence="12 13" key="1">
    <citation type="submission" date="2015-08" db="EMBL/GenBank/DDBJ databases">
        <title>Next Generation Sequencing and Analysis of the Genome of Puccinia sorghi L Schw, the Causal Agent of Maize Common Rust.</title>
        <authorList>
            <person name="Rochi L."/>
            <person name="Burguener G."/>
            <person name="Darino M."/>
            <person name="Turjanski A."/>
            <person name="Kreff E."/>
            <person name="Dieguez M.J."/>
            <person name="Sacco F."/>
        </authorList>
    </citation>
    <scope>NUCLEOTIDE SEQUENCE [LARGE SCALE GENOMIC DNA]</scope>
    <source>
        <strain evidence="12 13">RO10H11247</strain>
    </source>
</reference>
<proteinExistence type="inferred from homology"/>
<comment type="subcellular location">
    <subcellularLocation>
        <location evidence="9">Cytoplasm</location>
    </subcellularLocation>
    <subcellularLocation>
        <location evidence="9">Endosome</location>
    </subcellularLocation>
</comment>
<evidence type="ECO:0000256" key="9">
    <source>
        <dbReference type="RuleBase" id="RU367095"/>
    </source>
</evidence>
<dbReference type="Proteomes" id="UP000037035">
    <property type="component" value="Unassembled WGS sequence"/>
</dbReference>
<dbReference type="AlphaFoldDB" id="A0A0L6V0P8"/>
<dbReference type="InterPro" id="IPR036388">
    <property type="entry name" value="WH-like_DNA-bd_sf"/>
</dbReference>
<evidence type="ECO:0000256" key="6">
    <source>
        <dbReference type="ARBA" id="ARBA00022771"/>
    </source>
</evidence>
<dbReference type="GO" id="GO:0000814">
    <property type="term" value="C:ESCRT II complex"/>
    <property type="evidence" value="ECO:0007669"/>
    <property type="project" value="UniProtKB-UniRule"/>
</dbReference>
<dbReference type="PROSITE" id="PS51495">
    <property type="entry name" value="GLUE"/>
    <property type="match status" value="1"/>
</dbReference>
<accession>A0A0L6V0P8</accession>
<dbReference type="InterPro" id="IPR021648">
    <property type="entry name" value="GLUE_dom"/>
</dbReference>
<feature type="compositionally biased region" description="Polar residues" evidence="10">
    <location>
        <begin position="269"/>
        <end position="286"/>
    </location>
</feature>
<dbReference type="Gene3D" id="2.30.30.380">
    <property type="entry name" value="Zn-finger domain of Sec23/24"/>
    <property type="match status" value="1"/>
</dbReference>
<dbReference type="Pfam" id="PF04157">
    <property type="entry name" value="EAP30"/>
    <property type="match status" value="1"/>
</dbReference>
<feature type="domain" description="GLUE N-terminal" evidence="11">
    <location>
        <begin position="8"/>
        <end position="332"/>
    </location>
</feature>
<evidence type="ECO:0000256" key="10">
    <source>
        <dbReference type="SAM" id="MobiDB-lite"/>
    </source>
</evidence>